<accession>R0FJB9</accession>
<dbReference type="AlphaFoldDB" id="R0FJB9"/>
<keyword evidence="2" id="KW-1185">Reference proteome</keyword>
<evidence type="ECO:0000313" key="1">
    <source>
        <dbReference type="EMBL" id="EOA22196.1"/>
    </source>
</evidence>
<organism evidence="1 2">
    <name type="scientific">Capsella rubella</name>
    <dbReference type="NCBI Taxonomy" id="81985"/>
    <lineage>
        <taxon>Eukaryota</taxon>
        <taxon>Viridiplantae</taxon>
        <taxon>Streptophyta</taxon>
        <taxon>Embryophyta</taxon>
        <taxon>Tracheophyta</taxon>
        <taxon>Spermatophyta</taxon>
        <taxon>Magnoliopsida</taxon>
        <taxon>eudicotyledons</taxon>
        <taxon>Gunneridae</taxon>
        <taxon>Pentapetalae</taxon>
        <taxon>rosids</taxon>
        <taxon>malvids</taxon>
        <taxon>Brassicales</taxon>
        <taxon>Brassicaceae</taxon>
        <taxon>Camelineae</taxon>
        <taxon>Capsella</taxon>
    </lineage>
</organism>
<gene>
    <name evidence="1" type="ORF">CARUB_v10002768mg</name>
</gene>
<feature type="non-terminal residue" evidence="1">
    <location>
        <position position="1"/>
    </location>
</feature>
<sequence length="345" mass="37741">PNGKRERSNIRMASQNNEYSIPPFSGTPPPRVGWWSRPIVSLPTTYDREATCFETTVSVTPVFAAIFTIVAVMRILYQVVDSAQCDAKFTIQAIAVSPSSATWHVDFLVKNPSSRYSIYYEKDETAVSLGALSAAVLTTYHEPKSPSDTAFSVDFVAQGNPNDVVLEKLYIKLKANLLLGVLIDPRRRCYVELFANSVSVSNANANANVSAADWTIGFVAMSPVTGCKLSLHTLKSRLVRRGEVISNSSSPSSDFSVAGDKTEAIFKKVVTPGVIGGDVIWDSQVEIMFAINTNVRYLNGFLLAACSNIPVKFTTDQAAGEVVGSLLGNMRRCDYIYQQSFAYLR</sequence>
<protein>
    <submittedName>
        <fullName evidence="1">Uncharacterized protein</fullName>
    </submittedName>
</protein>
<reference evidence="2" key="1">
    <citation type="journal article" date="2013" name="Nat. Genet.">
        <title>The Capsella rubella genome and the genomic consequences of rapid mating system evolution.</title>
        <authorList>
            <person name="Slotte T."/>
            <person name="Hazzouri K.M."/>
            <person name="Agren J.A."/>
            <person name="Koenig D."/>
            <person name="Maumus F."/>
            <person name="Guo Y.L."/>
            <person name="Steige K."/>
            <person name="Platts A.E."/>
            <person name="Escobar J.S."/>
            <person name="Newman L.K."/>
            <person name="Wang W."/>
            <person name="Mandakova T."/>
            <person name="Vello E."/>
            <person name="Smith L.M."/>
            <person name="Henz S.R."/>
            <person name="Steffen J."/>
            <person name="Takuno S."/>
            <person name="Brandvain Y."/>
            <person name="Coop G."/>
            <person name="Andolfatto P."/>
            <person name="Hu T.T."/>
            <person name="Blanchette M."/>
            <person name="Clark R.M."/>
            <person name="Quesneville H."/>
            <person name="Nordborg M."/>
            <person name="Gaut B.S."/>
            <person name="Lysak M.A."/>
            <person name="Jenkins J."/>
            <person name="Grimwood J."/>
            <person name="Chapman J."/>
            <person name="Prochnik S."/>
            <person name="Shu S."/>
            <person name="Rokhsar D."/>
            <person name="Schmutz J."/>
            <person name="Weigel D."/>
            <person name="Wright S.I."/>
        </authorList>
    </citation>
    <scope>NUCLEOTIDE SEQUENCE [LARGE SCALE GENOMIC DNA]</scope>
    <source>
        <strain evidence="2">cv. Monte Gargano</strain>
    </source>
</reference>
<name>R0FJB9_9BRAS</name>
<evidence type="ECO:0000313" key="2">
    <source>
        <dbReference type="Proteomes" id="UP000029121"/>
    </source>
</evidence>
<dbReference type="EMBL" id="KB870810">
    <property type="protein sequence ID" value="EOA22196.1"/>
    <property type="molecule type" value="Genomic_DNA"/>
</dbReference>
<dbReference type="Proteomes" id="UP000029121">
    <property type="component" value="Unassembled WGS sequence"/>
</dbReference>
<proteinExistence type="predicted"/>